<dbReference type="EMBL" id="DRWR01000121">
    <property type="protein sequence ID" value="HHQ16648.1"/>
    <property type="molecule type" value="Genomic_DNA"/>
</dbReference>
<dbReference type="Gene3D" id="1.25.10.10">
    <property type="entry name" value="Leucine-rich Repeat Variant"/>
    <property type="match status" value="1"/>
</dbReference>
<evidence type="ECO:0000313" key="1">
    <source>
        <dbReference type="EMBL" id="HHQ16648.1"/>
    </source>
</evidence>
<gene>
    <name evidence="1" type="ORF">ENM15_07540</name>
</gene>
<dbReference type="InterPro" id="IPR054701">
    <property type="entry name" value="DVU0298-like"/>
</dbReference>
<accession>A0A7V6CEA5</accession>
<organism evidence="1">
    <name type="scientific">Thermodesulfobacterium geofontis</name>
    <dbReference type="NCBI Taxonomy" id="1295609"/>
    <lineage>
        <taxon>Bacteria</taxon>
        <taxon>Pseudomonadati</taxon>
        <taxon>Thermodesulfobacteriota</taxon>
        <taxon>Thermodesulfobacteria</taxon>
        <taxon>Thermodesulfobacteriales</taxon>
        <taxon>Thermodesulfobacteriaceae</taxon>
        <taxon>Thermodesulfobacterium</taxon>
    </lineage>
</organism>
<sequence length="351" mass="40502">MKPYNPPTCPFCGRVIAKPTYLPIGFSDLEAGICECGSVYVCDVTGFNRGTAFVEALLIACAGDWDLAWNLEYNEDYKEIWIENYDLSSHSIMPSSEKKRGVLCFLRLVDEIREAKELKLKKLLDKSNKEKEIPKVEKRKLSKEEIKDLIEKKEISLLIAYHIAEPLNLNILQKLLYYPEITFRKKAIVALGEIAKVLVNIYPEKVLELLKRLLYASADSAASAWGSLEAVGEIIGNTEERFSIFVKNLLAFMNYPEYRPYVLYALYRIAEKNPQTLKQHSYLKLLNYLEDSSPEIQGLILKIFEKLNSKEILSYLNSLDPEKDFEFFNYETFSLEKVFLKELIENIKKEG</sequence>
<protein>
    <recommendedName>
        <fullName evidence="2">PBS lyase</fullName>
    </recommendedName>
</protein>
<dbReference type="AlphaFoldDB" id="A0A7V6CEA5"/>
<dbReference type="NCBIfam" id="NF045662">
    <property type="entry name" value="DVU0298_fam"/>
    <property type="match status" value="1"/>
</dbReference>
<proteinExistence type="predicted"/>
<dbReference type="SUPFAM" id="SSF48371">
    <property type="entry name" value="ARM repeat"/>
    <property type="match status" value="1"/>
</dbReference>
<name>A0A7V6CEA5_9BACT</name>
<reference evidence="1" key="1">
    <citation type="journal article" date="2020" name="mSystems">
        <title>Genome- and Community-Level Interaction Insights into Carbon Utilization and Element Cycling Functions of Hydrothermarchaeota in Hydrothermal Sediment.</title>
        <authorList>
            <person name="Zhou Z."/>
            <person name="Liu Y."/>
            <person name="Xu W."/>
            <person name="Pan J."/>
            <person name="Luo Z.H."/>
            <person name="Li M."/>
        </authorList>
    </citation>
    <scope>NUCLEOTIDE SEQUENCE [LARGE SCALE GENOMIC DNA]</scope>
    <source>
        <strain evidence="1">SpSt-106</strain>
    </source>
</reference>
<dbReference type="InterPro" id="IPR011989">
    <property type="entry name" value="ARM-like"/>
</dbReference>
<comment type="caution">
    <text evidence="1">The sequence shown here is derived from an EMBL/GenBank/DDBJ whole genome shotgun (WGS) entry which is preliminary data.</text>
</comment>
<evidence type="ECO:0008006" key="2">
    <source>
        <dbReference type="Google" id="ProtNLM"/>
    </source>
</evidence>
<dbReference type="InterPro" id="IPR016024">
    <property type="entry name" value="ARM-type_fold"/>
</dbReference>